<proteinExistence type="predicted"/>
<protein>
    <submittedName>
        <fullName evidence="1">Uncharacterized protein</fullName>
    </submittedName>
</protein>
<reference evidence="1" key="1">
    <citation type="submission" date="2024-03" db="EMBL/GenBank/DDBJ databases">
        <title>Human intestinal bacterial collection.</title>
        <authorList>
            <person name="Pauvert C."/>
            <person name="Hitch T.C.A."/>
            <person name="Clavel T."/>
        </authorList>
    </citation>
    <scope>NUCLEOTIDE SEQUENCE [LARGE SCALE GENOMIC DNA]</scope>
    <source>
        <strain evidence="1">CLA-AA-H89B</strain>
    </source>
</reference>
<keyword evidence="2" id="KW-1185">Reference proteome</keyword>
<evidence type="ECO:0000313" key="1">
    <source>
        <dbReference type="EMBL" id="MEQ2556154.1"/>
    </source>
</evidence>
<organism evidence="1 2">
    <name type="scientific">Lachnospira intestinalis</name>
    <dbReference type="NCBI Taxonomy" id="3133158"/>
    <lineage>
        <taxon>Bacteria</taxon>
        <taxon>Bacillati</taxon>
        <taxon>Bacillota</taxon>
        <taxon>Clostridia</taxon>
        <taxon>Lachnospirales</taxon>
        <taxon>Lachnospiraceae</taxon>
        <taxon>Lachnospira</taxon>
    </lineage>
</organism>
<sequence length="45" mass="5131">MQGGKILCEVFFFGWVSDFDGKVQILAPVIVKEQYRQVIAQADKK</sequence>
<dbReference type="EMBL" id="JBBMFS010000018">
    <property type="protein sequence ID" value="MEQ2556154.1"/>
    <property type="molecule type" value="Genomic_DNA"/>
</dbReference>
<comment type="caution">
    <text evidence="1">The sequence shown here is derived from an EMBL/GenBank/DDBJ whole genome shotgun (WGS) entry which is preliminary data.</text>
</comment>
<dbReference type="Proteomes" id="UP001546774">
    <property type="component" value="Unassembled WGS sequence"/>
</dbReference>
<gene>
    <name evidence="1" type="ORF">WMO37_14270</name>
</gene>
<evidence type="ECO:0000313" key="2">
    <source>
        <dbReference type="Proteomes" id="UP001546774"/>
    </source>
</evidence>
<name>A0ABV1H8V1_9FIRM</name>
<accession>A0ABV1H8V1</accession>